<dbReference type="EMBL" id="JRFU01000008">
    <property type="protein sequence ID" value="PWE87976.1"/>
    <property type="molecule type" value="Genomic_DNA"/>
</dbReference>
<dbReference type="PANTHER" id="PTHR43546:SF9">
    <property type="entry name" value="L-ASCORBATE-6-PHOSPHATE LACTONASE ULAG-RELATED"/>
    <property type="match status" value="1"/>
</dbReference>
<organism evidence="2 3">
    <name type="scientific">Eubacterium ramulus</name>
    <dbReference type="NCBI Taxonomy" id="39490"/>
    <lineage>
        <taxon>Bacteria</taxon>
        <taxon>Bacillati</taxon>
        <taxon>Bacillota</taxon>
        <taxon>Clostridia</taxon>
        <taxon>Eubacteriales</taxon>
        <taxon>Eubacteriaceae</taxon>
        <taxon>Eubacterium</taxon>
    </lineage>
</organism>
<dbReference type="InterPro" id="IPR036866">
    <property type="entry name" value="RibonucZ/Hydroxyglut_hydro"/>
</dbReference>
<keyword evidence="3" id="KW-1185">Reference proteome</keyword>
<dbReference type="RefSeq" id="WP_109214374.1">
    <property type="nucleotide sequence ID" value="NZ_CAJLEE010000008.1"/>
</dbReference>
<gene>
    <name evidence="2" type="ORF">LG34_00555</name>
</gene>
<dbReference type="Gene3D" id="3.60.15.10">
    <property type="entry name" value="Ribonuclease Z/Hydroxyacylglutathione hydrolase-like"/>
    <property type="match status" value="1"/>
</dbReference>
<dbReference type="OrthoDB" id="9789133at2"/>
<dbReference type="InterPro" id="IPR050114">
    <property type="entry name" value="UPF0173_UPF0282_UlaG_hydrolase"/>
</dbReference>
<dbReference type="GO" id="GO:0016787">
    <property type="term" value="F:hydrolase activity"/>
    <property type="evidence" value="ECO:0007669"/>
    <property type="project" value="UniProtKB-KW"/>
</dbReference>
<protein>
    <recommendedName>
        <fullName evidence="4">MBL fold metallo-hydrolase</fullName>
    </recommendedName>
</protein>
<evidence type="ECO:0000313" key="3">
    <source>
        <dbReference type="Proteomes" id="UP000245288"/>
    </source>
</evidence>
<comment type="caution">
    <text evidence="2">The sequence shown here is derived from an EMBL/GenBank/DDBJ whole genome shotgun (WGS) entry which is preliminary data.</text>
</comment>
<evidence type="ECO:0000256" key="1">
    <source>
        <dbReference type="ARBA" id="ARBA00022801"/>
    </source>
</evidence>
<reference evidence="2 3" key="1">
    <citation type="submission" date="2014-09" db="EMBL/GenBank/DDBJ databases">
        <title>Butyrate-producing bacteria isolated from human gut.</title>
        <authorList>
            <person name="Zhang Q."/>
            <person name="Zhao L."/>
        </authorList>
    </citation>
    <scope>NUCLEOTIDE SEQUENCE [LARGE SCALE GENOMIC DNA]</scope>
    <source>
        <strain evidence="2 3">21</strain>
    </source>
</reference>
<dbReference type="SUPFAM" id="SSF56281">
    <property type="entry name" value="Metallo-hydrolase/oxidoreductase"/>
    <property type="match status" value="1"/>
</dbReference>
<keyword evidence="1" id="KW-0378">Hydrolase</keyword>
<dbReference type="Proteomes" id="UP000245288">
    <property type="component" value="Unassembled WGS sequence"/>
</dbReference>
<dbReference type="PANTHER" id="PTHR43546">
    <property type="entry name" value="UPF0173 METAL-DEPENDENT HYDROLASE MJ1163-RELATED"/>
    <property type="match status" value="1"/>
</dbReference>
<dbReference type="AlphaFoldDB" id="A0A2V1JUS1"/>
<accession>A0A2V1JUS1</accession>
<proteinExistence type="predicted"/>
<evidence type="ECO:0008006" key="4">
    <source>
        <dbReference type="Google" id="ProtNLM"/>
    </source>
</evidence>
<evidence type="ECO:0000313" key="2">
    <source>
        <dbReference type="EMBL" id="PWE87976.1"/>
    </source>
</evidence>
<name>A0A2V1JUS1_EUBRA</name>
<sequence length="249" mass="28215">METAIFHIGNAGLFFYRNGTGILIDGIYDGSKVGMSAMPEAWMADLKQCRGILQQVDGLLFTHLHPDHYQEQLTAAYCSQMAERGRQLTVYAPDWEASHAEVHDLGEDMCRIHIKNAEIITRRTIHDGGEPWKNDPHETFLVKMGNEAFFVSGDGVLSVEDATAFHRYAYHIDIAFVNLYQLGSESGMECIHALDADRIVLYHLPAQEDDTCHYWMIGMQAVERFTGTYGEEVEIAEHMAWIDAQVERT</sequence>